<proteinExistence type="predicted"/>
<organism evidence="2 3">
    <name type="scientific">Mycena albidolilacea</name>
    <dbReference type="NCBI Taxonomy" id="1033008"/>
    <lineage>
        <taxon>Eukaryota</taxon>
        <taxon>Fungi</taxon>
        <taxon>Dikarya</taxon>
        <taxon>Basidiomycota</taxon>
        <taxon>Agaricomycotina</taxon>
        <taxon>Agaricomycetes</taxon>
        <taxon>Agaricomycetidae</taxon>
        <taxon>Agaricales</taxon>
        <taxon>Marasmiineae</taxon>
        <taxon>Mycenaceae</taxon>
        <taxon>Mycena</taxon>
    </lineage>
</organism>
<dbReference type="InterPro" id="IPR037401">
    <property type="entry name" value="SnoaL-like"/>
</dbReference>
<reference evidence="2" key="1">
    <citation type="submission" date="2023-03" db="EMBL/GenBank/DDBJ databases">
        <title>Massive genome expansion in bonnet fungi (Mycena s.s.) driven by repeated elements and novel gene families across ecological guilds.</title>
        <authorList>
            <consortium name="Lawrence Berkeley National Laboratory"/>
            <person name="Harder C.B."/>
            <person name="Miyauchi S."/>
            <person name="Viragh M."/>
            <person name="Kuo A."/>
            <person name="Thoen E."/>
            <person name="Andreopoulos B."/>
            <person name="Lu D."/>
            <person name="Skrede I."/>
            <person name="Drula E."/>
            <person name="Henrissat B."/>
            <person name="Morin E."/>
            <person name="Kohler A."/>
            <person name="Barry K."/>
            <person name="LaButti K."/>
            <person name="Morin E."/>
            <person name="Salamov A."/>
            <person name="Lipzen A."/>
            <person name="Mereny Z."/>
            <person name="Hegedus B."/>
            <person name="Baldrian P."/>
            <person name="Stursova M."/>
            <person name="Weitz H."/>
            <person name="Taylor A."/>
            <person name="Grigoriev I.V."/>
            <person name="Nagy L.G."/>
            <person name="Martin F."/>
            <person name="Kauserud H."/>
        </authorList>
    </citation>
    <scope>NUCLEOTIDE SEQUENCE</scope>
    <source>
        <strain evidence="2">CBHHK002</strain>
    </source>
</reference>
<keyword evidence="3" id="KW-1185">Reference proteome</keyword>
<sequence>MSTIQAKQLEHAHAFLSHLNALNFNSVADLLAPDFTHEYFPASLTLPAGKAKRGKEDTLELFKYAWTTVFDSITFLPPMDVIQGSDAVVFHVKSDGISKSGKRYNNEYMLTFHFAGEKIVSMKEFTDSKYSDSYFAELNVL</sequence>
<accession>A0AAD7E9C6</accession>
<evidence type="ECO:0000313" key="3">
    <source>
        <dbReference type="Proteomes" id="UP001218218"/>
    </source>
</evidence>
<gene>
    <name evidence="2" type="ORF">DFH08DRAFT_976736</name>
</gene>
<dbReference type="Proteomes" id="UP001218218">
    <property type="component" value="Unassembled WGS sequence"/>
</dbReference>
<dbReference type="AlphaFoldDB" id="A0AAD7E9C6"/>
<name>A0AAD7E9C6_9AGAR</name>
<dbReference type="EMBL" id="JARIHO010000101">
    <property type="protein sequence ID" value="KAJ7304557.1"/>
    <property type="molecule type" value="Genomic_DNA"/>
</dbReference>
<evidence type="ECO:0000313" key="2">
    <source>
        <dbReference type="EMBL" id="KAJ7304557.1"/>
    </source>
</evidence>
<dbReference type="Pfam" id="PF12680">
    <property type="entry name" value="SnoaL_2"/>
    <property type="match status" value="1"/>
</dbReference>
<feature type="domain" description="SnoaL-like" evidence="1">
    <location>
        <begin position="13"/>
        <end position="122"/>
    </location>
</feature>
<evidence type="ECO:0000259" key="1">
    <source>
        <dbReference type="Pfam" id="PF12680"/>
    </source>
</evidence>
<dbReference type="Gene3D" id="3.10.450.50">
    <property type="match status" value="1"/>
</dbReference>
<comment type="caution">
    <text evidence="2">The sequence shown here is derived from an EMBL/GenBank/DDBJ whole genome shotgun (WGS) entry which is preliminary data.</text>
</comment>
<dbReference type="InterPro" id="IPR032710">
    <property type="entry name" value="NTF2-like_dom_sf"/>
</dbReference>
<dbReference type="SUPFAM" id="SSF54427">
    <property type="entry name" value="NTF2-like"/>
    <property type="match status" value="1"/>
</dbReference>
<protein>
    <recommendedName>
        <fullName evidence="1">SnoaL-like domain-containing protein</fullName>
    </recommendedName>
</protein>